<accession>A0A383RID8</accession>
<dbReference type="FunFam" id="1.10.630.10:FF:000018">
    <property type="entry name" value="Cytochrome P450 monooxygenase"/>
    <property type="match status" value="1"/>
</dbReference>
<keyword evidence="4 7" id="KW-0560">Oxidoreductase</keyword>
<dbReference type="PANTHER" id="PTHR46696:SF1">
    <property type="entry name" value="CYTOCHROME P450 YJIB-RELATED"/>
    <property type="match status" value="1"/>
</dbReference>
<gene>
    <name evidence="8" type="primary">cyp106A</name>
    <name evidence="8" type="ORF">PBLR_15156</name>
</gene>
<comment type="similarity">
    <text evidence="1 7">Belongs to the cytochrome P450 family.</text>
</comment>
<dbReference type="PRINTS" id="PR00359">
    <property type="entry name" value="BP450"/>
</dbReference>
<dbReference type="InterPro" id="IPR001128">
    <property type="entry name" value="Cyt_P450"/>
</dbReference>
<keyword evidence="3 7" id="KW-0479">Metal-binding</keyword>
<sequence>MKTKGEIFIHEITGFKTKEQLWNPYAWFQHMREKNPVYYDAEQDVWNVFRYEDAKRVLSDHQLFSSVRERSIVPVPRDNSGISLTLSDPPIHRKRRALIAKAFVPRSLDQWKPKIQAIVDGLLDNMQSQSTVDIVKAYAVPLPVTVIANLLGVPSRDWAQIKHWSNILFMDHHRGSIEQQKLQKDTAIKEFSAYLLPLVLEKRAHPQDDILSDLTMAEYEGSRLTDEEIARTGIGLLGAGNETTTTLITNCFYSLLYDQPSAYKELRQHPELAQQAIDETLRYRFHISIDRTITQDTNVFGPPMKKGQIVIAWMSSANRDDKQFAHPEKFDIHRIGNDKHLTFGSGHHFCLGAPLARLEAEYALTSFVKRFPFASASETFHLDEHMPDHSHKLSSLPIRIHG</sequence>
<protein>
    <submittedName>
        <fullName evidence="8">Cytochrome P450(MEG)</fullName>
        <ecNumber evidence="8">1.14.99.-</ecNumber>
    </submittedName>
</protein>
<dbReference type="EMBL" id="LS992241">
    <property type="protein sequence ID" value="SYX86730.1"/>
    <property type="molecule type" value="Genomic_DNA"/>
</dbReference>
<name>A0A383RID8_PAEAL</name>
<dbReference type="RefSeq" id="WP_138188566.1">
    <property type="nucleotide sequence ID" value="NZ_LS992241.1"/>
</dbReference>
<dbReference type="AlphaFoldDB" id="A0A383RID8"/>
<dbReference type="Proteomes" id="UP000304148">
    <property type="component" value="Chromosome"/>
</dbReference>
<dbReference type="InterPro" id="IPR036396">
    <property type="entry name" value="Cyt_P450_sf"/>
</dbReference>
<dbReference type="SUPFAM" id="SSF48264">
    <property type="entry name" value="Cytochrome P450"/>
    <property type="match status" value="1"/>
</dbReference>
<evidence type="ECO:0000256" key="4">
    <source>
        <dbReference type="ARBA" id="ARBA00023002"/>
    </source>
</evidence>
<evidence type="ECO:0000256" key="1">
    <source>
        <dbReference type="ARBA" id="ARBA00010617"/>
    </source>
</evidence>
<keyword evidence="5 7" id="KW-0408">Iron</keyword>
<evidence type="ECO:0000256" key="5">
    <source>
        <dbReference type="ARBA" id="ARBA00023004"/>
    </source>
</evidence>
<dbReference type="PROSITE" id="PS00086">
    <property type="entry name" value="CYTOCHROME_P450"/>
    <property type="match status" value="1"/>
</dbReference>
<dbReference type="PANTHER" id="PTHR46696">
    <property type="entry name" value="P450, PUTATIVE (EUROFUNG)-RELATED"/>
    <property type="match status" value="1"/>
</dbReference>
<evidence type="ECO:0000256" key="3">
    <source>
        <dbReference type="ARBA" id="ARBA00022723"/>
    </source>
</evidence>
<dbReference type="CDD" id="cd11032">
    <property type="entry name" value="P450_EryK-like"/>
    <property type="match status" value="1"/>
</dbReference>
<dbReference type="GO" id="GO:0016705">
    <property type="term" value="F:oxidoreductase activity, acting on paired donors, with incorporation or reduction of molecular oxygen"/>
    <property type="evidence" value="ECO:0007669"/>
    <property type="project" value="InterPro"/>
</dbReference>
<dbReference type="GO" id="GO:0004497">
    <property type="term" value="F:monooxygenase activity"/>
    <property type="evidence" value="ECO:0007669"/>
    <property type="project" value="UniProtKB-KW"/>
</dbReference>
<evidence type="ECO:0000256" key="2">
    <source>
        <dbReference type="ARBA" id="ARBA00022617"/>
    </source>
</evidence>
<dbReference type="InterPro" id="IPR002397">
    <property type="entry name" value="Cyt_P450_B"/>
</dbReference>
<dbReference type="InterPro" id="IPR017972">
    <property type="entry name" value="Cyt_P450_CS"/>
</dbReference>
<dbReference type="Gene3D" id="1.10.630.10">
    <property type="entry name" value="Cytochrome P450"/>
    <property type="match status" value="1"/>
</dbReference>
<proteinExistence type="inferred from homology"/>
<evidence type="ECO:0000256" key="6">
    <source>
        <dbReference type="ARBA" id="ARBA00023033"/>
    </source>
</evidence>
<evidence type="ECO:0000256" key="7">
    <source>
        <dbReference type="RuleBase" id="RU000461"/>
    </source>
</evidence>
<dbReference type="Pfam" id="PF00067">
    <property type="entry name" value="p450"/>
    <property type="match status" value="1"/>
</dbReference>
<evidence type="ECO:0000313" key="8">
    <source>
        <dbReference type="EMBL" id="SYX86730.1"/>
    </source>
</evidence>
<dbReference type="PRINTS" id="PR00385">
    <property type="entry name" value="P450"/>
</dbReference>
<organism evidence="8 9">
    <name type="scientific">Paenibacillus alvei</name>
    <name type="common">Bacillus alvei</name>
    <dbReference type="NCBI Taxonomy" id="44250"/>
    <lineage>
        <taxon>Bacteria</taxon>
        <taxon>Bacillati</taxon>
        <taxon>Bacillota</taxon>
        <taxon>Bacilli</taxon>
        <taxon>Bacillales</taxon>
        <taxon>Paenibacillaceae</taxon>
        <taxon>Paenibacillus</taxon>
    </lineage>
</organism>
<keyword evidence="2 7" id="KW-0349">Heme</keyword>
<dbReference type="EC" id="1.14.99.-" evidence="8"/>
<reference evidence="9" key="1">
    <citation type="submission" date="2018-08" db="EMBL/GenBank/DDBJ databases">
        <authorList>
            <person name="Chevrot R."/>
        </authorList>
    </citation>
    <scope>NUCLEOTIDE SEQUENCE [LARGE SCALE GENOMIC DNA]</scope>
</reference>
<dbReference type="GO" id="GO:0020037">
    <property type="term" value="F:heme binding"/>
    <property type="evidence" value="ECO:0007669"/>
    <property type="project" value="InterPro"/>
</dbReference>
<keyword evidence="6 7" id="KW-0503">Monooxygenase</keyword>
<evidence type="ECO:0000313" key="9">
    <source>
        <dbReference type="Proteomes" id="UP000304148"/>
    </source>
</evidence>
<dbReference type="GO" id="GO:0005506">
    <property type="term" value="F:iron ion binding"/>
    <property type="evidence" value="ECO:0007669"/>
    <property type="project" value="InterPro"/>
</dbReference>